<evidence type="ECO:0000313" key="1">
    <source>
        <dbReference type="EMBL" id="MFB9994915.1"/>
    </source>
</evidence>
<accession>A0ABV6B5E3</accession>
<sequence length="90" mass="9045">FSGVAQLLGEQVLGTPQSTAASLDASGGRSWLPVAAWSALGIWALLSTPTGRRLWAARIGGSSLPPLLTRIRRAPVIAAGLAVAAASLAA</sequence>
<dbReference type="Proteomes" id="UP001589733">
    <property type="component" value="Unassembled WGS sequence"/>
</dbReference>
<feature type="non-terminal residue" evidence="1">
    <location>
        <position position="1"/>
    </location>
</feature>
<comment type="caution">
    <text evidence="1">The sequence shown here is derived from an EMBL/GenBank/DDBJ whole genome shotgun (WGS) entry which is preliminary data.</text>
</comment>
<feature type="non-terminal residue" evidence="1">
    <location>
        <position position="90"/>
    </location>
</feature>
<gene>
    <name evidence="1" type="ORF">ACFFLM_23475</name>
</gene>
<protein>
    <recommendedName>
        <fullName evidence="3">ABC transporter permease</fullName>
    </recommendedName>
</protein>
<keyword evidence="2" id="KW-1185">Reference proteome</keyword>
<evidence type="ECO:0008006" key="3">
    <source>
        <dbReference type="Google" id="ProtNLM"/>
    </source>
</evidence>
<proteinExistence type="predicted"/>
<reference evidence="1 2" key="1">
    <citation type="submission" date="2024-09" db="EMBL/GenBank/DDBJ databases">
        <authorList>
            <person name="Sun Q."/>
            <person name="Mori K."/>
        </authorList>
    </citation>
    <scope>NUCLEOTIDE SEQUENCE [LARGE SCALE GENOMIC DNA]</scope>
    <source>
        <strain evidence="1 2">JCM 13503</strain>
    </source>
</reference>
<organism evidence="1 2">
    <name type="scientific">Deinococcus oregonensis</name>
    <dbReference type="NCBI Taxonomy" id="1805970"/>
    <lineage>
        <taxon>Bacteria</taxon>
        <taxon>Thermotogati</taxon>
        <taxon>Deinococcota</taxon>
        <taxon>Deinococci</taxon>
        <taxon>Deinococcales</taxon>
        <taxon>Deinococcaceae</taxon>
        <taxon>Deinococcus</taxon>
    </lineage>
</organism>
<name>A0ABV6B5E3_9DEIO</name>
<dbReference type="RefSeq" id="WP_380016336.1">
    <property type="nucleotide sequence ID" value="NZ_JBHLYR010000070.1"/>
</dbReference>
<dbReference type="EMBL" id="JBHLYR010000070">
    <property type="protein sequence ID" value="MFB9994915.1"/>
    <property type="molecule type" value="Genomic_DNA"/>
</dbReference>
<evidence type="ECO:0000313" key="2">
    <source>
        <dbReference type="Proteomes" id="UP001589733"/>
    </source>
</evidence>